<evidence type="ECO:0000313" key="5">
    <source>
        <dbReference type="Proteomes" id="UP000031971"/>
    </source>
</evidence>
<dbReference type="InterPro" id="IPR004528">
    <property type="entry name" value="KdsB"/>
</dbReference>
<keyword evidence="2 4" id="KW-0548">Nucleotidyltransferase</keyword>
<dbReference type="OrthoDB" id="9815559at2"/>
<dbReference type="RefSeq" id="WP_009871228.1">
    <property type="nucleotide sequence ID" value="NZ_JXSL01000030.1"/>
</dbReference>
<dbReference type="GO" id="GO:0008690">
    <property type="term" value="F:3-deoxy-manno-octulosonate cytidylyltransferase activity"/>
    <property type="evidence" value="ECO:0007669"/>
    <property type="project" value="InterPro"/>
</dbReference>
<dbReference type="PANTHER" id="PTHR42866:SF2">
    <property type="entry name" value="3-DEOXY-MANNO-OCTULOSONATE CYTIDYLYLTRANSFERASE, MITOCHONDRIAL"/>
    <property type="match status" value="1"/>
</dbReference>
<dbReference type="Proteomes" id="UP000031971">
    <property type="component" value="Unassembled WGS sequence"/>
</dbReference>
<evidence type="ECO:0000313" key="4">
    <source>
        <dbReference type="EMBL" id="KIL97715.1"/>
    </source>
</evidence>
<organism evidence="4 5">
    <name type="scientific">Paramagnetospirillum magnetotacticum MS-1</name>
    <dbReference type="NCBI Taxonomy" id="272627"/>
    <lineage>
        <taxon>Bacteria</taxon>
        <taxon>Pseudomonadati</taxon>
        <taxon>Pseudomonadota</taxon>
        <taxon>Alphaproteobacteria</taxon>
        <taxon>Rhodospirillales</taxon>
        <taxon>Magnetospirillaceae</taxon>
        <taxon>Paramagnetospirillum</taxon>
    </lineage>
</organism>
<dbReference type="PANTHER" id="PTHR42866">
    <property type="entry name" value="3-DEOXY-MANNO-OCTULOSONATE CYTIDYLYLTRANSFERASE"/>
    <property type="match status" value="1"/>
</dbReference>
<evidence type="ECO:0000256" key="1">
    <source>
        <dbReference type="ARBA" id="ARBA00022679"/>
    </source>
</evidence>
<reference evidence="4 5" key="1">
    <citation type="submission" date="2015-01" db="EMBL/GenBank/DDBJ databases">
        <title>Genome Sequence of Magnetospirillum magnetotacticum Strain MS-1.</title>
        <authorList>
            <person name="Marinov G.K."/>
            <person name="Smalley M.D."/>
            <person name="DeSalvo G."/>
        </authorList>
    </citation>
    <scope>NUCLEOTIDE SEQUENCE [LARGE SCALE GENOMIC DNA]</scope>
    <source>
        <strain evidence="4 5">MS-1</strain>
    </source>
</reference>
<dbReference type="STRING" id="272627.CCC_00776"/>
<evidence type="ECO:0000256" key="2">
    <source>
        <dbReference type="ARBA" id="ARBA00022695"/>
    </source>
</evidence>
<dbReference type="CDD" id="cd02517">
    <property type="entry name" value="CMP-KDO-Synthetase"/>
    <property type="match status" value="1"/>
</dbReference>
<dbReference type="Pfam" id="PF02348">
    <property type="entry name" value="CTP_transf_3"/>
    <property type="match status" value="1"/>
</dbReference>
<dbReference type="EMBL" id="JXSL01000030">
    <property type="protein sequence ID" value="KIL97715.1"/>
    <property type="molecule type" value="Genomic_DNA"/>
</dbReference>
<dbReference type="Gene3D" id="3.90.550.10">
    <property type="entry name" value="Spore Coat Polysaccharide Biosynthesis Protein SpsA, Chain A"/>
    <property type="match status" value="1"/>
</dbReference>
<protein>
    <submittedName>
        <fullName evidence="4">3-deoxy-manno-octulosonate cytidylyltransferase</fullName>
    </submittedName>
</protein>
<dbReference type="InterPro" id="IPR003329">
    <property type="entry name" value="Cytidylyl_trans"/>
</dbReference>
<dbReference type="GO" id="GO:0009103">
    <property type="term" value="P:lipopolysaccharide biosynthetic process"/>
    <property type="evidence" value="ECO:0007669"/>
    <property type="project" value="UniProtKB-KW"/>
</dbReference>
<dbReference type="InterPro" id="IPR029044">
    <property type="entry name" value="Nucleotide-diphossugar_trans"/>
</dbReference>
<evidence type="ECO:0000256" key="3">
    <source>
        <dbReference type="ARBA" id="ARBA00022985"/>
    </source>
</evidence>
<sequence length="255" mass="28395">MTRIVGLVPARMAASRFPGKPLFPLCGRPMLEHCFLRGRMFPHWDALAVCTCDAEIRDFAVSKGWPVIWTKDTHTRALDRVAEAAGKCGIELADDDIVVCVQGDEPMLHPDMIKAVVAPFSQEPEVKGTMLGVHITDEAMWRNPDIVKIISDLKGNVLYTSRAPIPYAKTFSPELGARRVGGIFAFRWAALRWFTETPESPLEKKESCDSNRIPDNGWFQRLAPYPAVTYYSVDSPADAGLVEAAMKADPLWGKY</sequence>
<keyword evidence="3" id="KW-0448">Lipopolysaccharide biosynthesis</keyword>
<dbReference type="SUPFAM" id="SSF53448">
    <property type="entry name" value="Nucleotide-diphospho-sugar transferases"/>
    <property type="match status" value="1"/>
</dbReference>
<name>A0A0C2YSL7_PARME</name>
<dbReference type="GO" id="GO:0005829">
    <property type="term" value="C:cytosol"/>
    <property type="evidence" value="ECO:0007669"/>
    <property type="project" value="TreeGrafter"/>
</dbReference>
<comment type="caution">
    <text evidence="4">The sequence shown here is derived from an EMBL/GenBank/DDBJ whole genome shotgun (WGS) entry which is preliminary data.</text>
</comment>
<keyword evidence="1 4" id="KW-0808">Transferase</keyword>
<gene>
    <name evidence="4" type="ORF">CCC_00776</name>
</gene>
<proteinExistence type="predicted"/>
<dbReference type="AlphaFoldDB" id="A0A0C2YSL7"/>
<accession>A0A0C2YSL7</accession>
<keyword evidence="5" id="KW-1185">Reference proteome</keyword>